<name>Q7MQG6_VIBVY</name>
<evidence type="ECO:0000313" key="2">
    <source>
        <dbReference type="Proteomes" id="UP000002675"/>
    </source>
</evidence>
<dbReference type="KEGG" id="vvy:VV0042"/>
<gene>
    <name evidence="1" type="ordered locus">VV0042</name>
</gene>
<protein>
    <submittedName>
        <fullName evidence="1">Uncharacterized protein</fullName>
    </submittedName>
</protein>
<accession>Q7MQG6</accession>
<proteinExistence type="predicted"/>
<sequence>MIIQQTNESLLIAEYYSKNQVGTQFGKKHTKKQQLKFNGQQSVNFKAKISNKYSLIDI</sequence>
<reference evidence="1 2" key="1">
    <citation type="journal article" date="2003" name="Genome Res.">
        <title>Comparative genome analysis of Vibrio vulnificus, a marine pathogen.</title>
        <authorList>
            <person name="Chen C.Y."/>
            <person name="Wu K.M."/>
            <person name="Chang Y.C."/>
            <person name="Chang C.H."/>
            <person name="Tsai H.C."/>
            <person name="Liao T.L."/>
            <person name="Liu Y.M."/>
            <person name="Chen H.J."/>
            <person name="Shen A.B."/>
            <person name="Li J.C."/>
            <person name="Su T.L."/>
            <person name="Shao C.P."/>
            <person name="Lee C.T."/>
            <person name="Hor L.I."/>
            <person name="Tsai S.F."/>
        </authorList>
    </citation>
    <scope>NUCLEOTIDE SEQUENCE [LARGE SCALE GENOMIC DNA]</scope>
    <source>
        <strain evidence="1 2">YJ016</strain>
    </source>
</reference>
<dbReference type="Proteomes" id="UP000002675">
    <property type="component" value="Chromosome I"/>
</dbReference>
<evidence type="ECO:0000313" key="1">
    <source>
        <dbReference type="EMBL" id="BAC92806.1"/>
    </source>
</evidence>
<organism evidence="1 2">
    <name type="scientific">Vibrio vulnificus (strain YJ016)</name>
    <dbReference type="NCBI Taxonomy" id="196600"/>
    <lineage>
        <taxon>Bacteria</taxon>
        <taxon>Pseudomonadati</taxon>
        <taxon>Pseudomonadota</taxon>
        <taxon>Gammaproteobacteria</taxon>
        <taxon>Vibrionales</taxon>
        <taxon>Vibrionaceae</taxon>
        <taxon>Vibrio</taxon>
    </lineage>
</organism>
<dbReference type="EMBL" id="BA000037">
    <property type="protein sequence ID" value="BAC92806.1"/>
    <property type="molecule type" value="Genomic_DNA"/>
</dbReference>
<dbReference type="HOGENOM" id="CLU_2978127_0_0_6"/>
<dbReference type="AlphaFoldDB" id="Q7MQG6"/>